<dbReference type="Pfam" id="PF01435">
    <property type="entry name" value="Peptidase_M48"/>
    <property type="match status" value="1"/>
</dbReference>
<dbReference type="GO" id="GO:0004222">
    <property type="term" value="F:metalloendopeptidase activity"/>
    <property type="evidence" value="ECO:0007669"/>
    <property type="project" value="InterPro"/>
</dbReference>
<feature type="region of interest" description="Disordered" evidence="7">
    <location>
        <begin position="342"/>
        <end position="375"/>
    </location>
</feature>
<evidence type="ECO:0000313" key="9">
    <source>
        <dbReference type="EMBL" id="GFR48509.1"/>
    </source>
</evidence>
<feature type="domain" description="Peptidase M48" evidence="8">
    <location>
        <begin position="129"/>
        <end position="320"/>
    </location>
</feature>
<dbReference type="EMBL" id="BMAR01000024">
    <property type="protein sequence ID" value="GFR48509.1"/>
    <property type="molecule type" value="Genomic_DNA"/>
</dbReference>
<dbReference type="InterPro" id="IPR001915">
    <property type="entry name" value="Peptidase_M48"/>
</dbReference>
<sequence>MRIGYKLLQCRGRLLVPGSVARARGHRRRALRPACVLSGQAPAPRPGSDKQPMSAWPNITPVVKEKISMFEGLKGDDFRHPLDQQNTSLLRSVPGLEMVAKNFMGPVAEQVLLLENISSSIKIGPEQLPSVHKLMAEAARILQMEAPELYVRQHPVPNAYTLAIAGHKPFIVIHTALLELLTPYELQAVLAHELGHLKCDHGLWLTIANVLAGGTVSVLPVVSGMVTEALMRWLRAAELTCDRAALLVAQDPKVVISALMKLAGGSPSFAAELNVDAFLQQARSYEEATSSLLGWYLRNAQTAALSHPLPVMRAREIDRWSQSSQYQSLIAKNRAHRVQVLTAPTSSQGSSGAGTGAAAGGGGGGGAGGGSGGATGQAGMAVASVGGQVYGMVRTPLHAARPAPAPAPAAGGGGAGVKGDLSRRGGGVGSGASTSSSNSSSNSGGGGGGGGGNGMPLWGGWGGSKTRP</sequence>
<evidence type="ECO:0000259" key="8">
    <source>
        <dbReference type="Pfam" id="PF01435"/>
    </source>
</evidence>
<accession>A0AAD3DUS9</accession>
<evidence type="ECO:0000256" key="1">
    <source>
        <dbReference type="ARBA" id="ARBA00001947"/>
    </source>
</evidence>
<organism evidence="9 10">
    <name type="scientific">Astrephomene gubernaculifera</name>
    <dbReference type="NCBI Taxonomy" id="47775"/>
    <lineage>
        <taxon>Eukaryota</taxon>
        <taxon>Viridiplantae</taxon>
        <taxon>Chlorophyta</taxon>
        <taxon>core chlorophytes</taxon>
        <taxon>Chlorophyceae</taxon>
        <taxon>CS clade</taxon>
        <taxon>Chlamydomonadales</taxon>
        <taxon>Astrephomenaceae</taxon>
        <taxon>Astrephomene</taxon>
    </lineage>
</organism>
<gene>
    <name evidence="9" type="ORF">Agub_g10368</name>
</gene>
<evidence type="ECO:0000256" key="3">
    <source>
        <dbReference type="ARBA" id="ARBA00022723"/>
    </source>
</evidence>
<comment type="cofactor">
    <cofactor evidence="1">
        <name>Zn(2+)</name>
        <dbReference type="ChEBI" id="CHEBI:29105"/>
    </cofactor>
</comment>
<dbReference type="FunFam" id="3.30.2010.10:FF:000007">
    <property type="entry name" value="Peptidase M48 family protein"/>
    <property type="match status" value="1"/>
</dbReference>
<comment type="caution">
    <text evidence="9">The sequence shown here is derived from an EMBL/GenBank/DDBJ whole genome shotgun (WGS) entry which is preliminary data.</text>
</comment>
<keyword evidence="4" id="KW-0378">Hydrolase</keyword>
<evidence type="ECO:0000256" key="7">
    <source>
        <dbReference type="SAM" id="MobiDB-lite"/>
    </source>
</evidence>
<keyword evidence="5" id="KW-0862">Zinc</keyword>
<protein>
    <recommendedName>
        <fullName evidence="8">Peptidase M48 domain-containing protein</fullName>
    </recommendedName>
</protein>
<evidence type="ECO:0000256" key="6">
    <source>
        <dbReference type="ARBA" id="ARBA00023049"/>
    </source>
</evidence>
<dbReference type="Gene3D" id="3.30.2010.10">
    <property type="entry name" value="Metalloproteases ('zincins'), catalytic domain"/>
    <property type="match status" value="1"/>
</dbReference>
<evidence type="ECO:0000256" key="2">
    <source>
        <dbReference type="ARBA" id="ARBA00022670"/>
    </source>
</evidence>
<dbReference type="GO" id="GO:0046872">
    <property type="term" value="F:metal ion binding"/>
    <property type="evidence" value="ECO:0007669"/>
    <property type="project" value="UniProtKB-KW"/>
</dbReference>
<proteinExistence type="predicted"/>
<dbReference type="CDD" id="cd07325">
    <property type="entry name" value="M48_Ste24p_like"/>
    <property type="match status" value="1"/>
</dbReference>
<feature type="region of interest" description="Disordered" evidence="7">
    <location>
        <begin position="401"/>
        <end position="468"/>
    </location>
</feature>
<evidence type="ECO:0000256" key="5">
    <source>
        <dbReference type="ARBA" id="ARBA00022833"/>
    </source>
</evidence>
<dbReference type="GO" id="GO:0006508">
    <property type="term" value="P:proteolysis"/>
    <property type="evidence" value="ECO:0007669"/>
    <property type="project" value="UniProtKB-KW"/>
</dbReference>
<dbReference type="Proteomes" id="UP001054857">
    <property type="component" value="Unassembled WGS sequence"/>
</dbReference>
<keyword evidence="6" id="KW-0482">Metalloprotease</keyword>
<name>A0AAD3DUS9_9CHLO</name>
<evidence type="ECO:0000313" key="10">
    <source>
        <dbReference type="Proteomes" id="UP001054857"/>
    </source>
</evidence>
<keyword evidence="3" id="KW-0479">Metal-binding</keyword>
<keyword evidence="2" id="KW-0645">Protease</keyword>
<evidence type="ECO:0000256" key="4">
    <source>
        <dbReference type="ARBA" id="ARBA00022801"/>
    </source>
</evidence>
<dbReference type="AlphaFoldDB" id="A0AAD3DUS9"/>
<feature type="compositionally biased region" description="Gly residues" evidence="7">
    <location>
        <begin position="351"/>
        <end position="375"/>
    </location>
</feature>
<reference evidence="9 10" key="1">
    <citation type="journal article" date="2021" name="Sci. Rep.">
        <title>Genome sequencing of the multicellular alga Astrephomene provides insights into convergent evolution of germ-soma differentiation.</title>
        <authorList>
            <person name="Yamashita S."/>
            <person name="Yamamoto K."/>
            <person name="Matsuzaki R."/>
            <person name="Suzuki S."/>
            <person name="Yamaguchi H."/>
            <person name="Hirooka S."/>
            <person name="Minakuchi Y."/>
            <person name="Miyagishima S."/>
            <person name="Kawachi M."/>
            <person name="Toyoda A."/>
            <person name="Nozaki H."/>
        </authorList>
    </citation>
    <scope>NUCLEOTIDE SEQUENCE [LARGE SCALE GENOMIC DNA]</scope>
    <source>
        <strain evidence="9 10">NIES-4017</strain>
    </source>
</reference>
<feature type="compositionally biased region" description="Gly residues" evidence="7">
    <location>
        <begin position="443"/>
        <end position="468"/>
    </location>
</feature>
<keyword evidence="10" id="KW-1185">Reference proteome</keyword>
<dbReference type="PANTHER" id="PTHR10120">
    <property type="entry name" value="CAAX PRENYL PROTEASE 1"/>
    <property type="match status" value="1"/>
</dbReference>
<feature type="compositionally biased region" description="Low complexity" evidence="7">
    <location>
        <begin position="431"/>
        <end position="442"/>
    </location>
</feature>